<comment type="caution">
    <text evidence="1">The sequence shown here is derived from an EMBL/GenBank/DDBJ whole genome shotgun (WGS) entry which is preliminary data.</text>
</comment>
<keyword evidence="1" id="KW-0489">Methyltransferase</keyword>
<evidence type="ECO:0000313" key="2">
    <source>
        <dbReference type="Proteomes" id="UP000034740"/>
    </source>
</evidence>
<reference evidence="1 2" key="1">
    <citation type="journal article" date="2015" name="Nature">
        <title>rRNA introns, odd ribosomes, and small enigmatic genomes across a large radiation of phyla.</title>
        <authorList>
            <person name="Brown C.T."/>
            <person name="Hug L.A."/>
            <person name="Thomas B.C."/>
            <person name="Sharon I."/>
            <person name="Castelle C.J."/>
            <person name="Singh A."/>
            <person name="Wilkins M.J."/>
            <person name="Williams K.H."/>
            <person name="Banfield J.F."/>
        </authorList>
    </citation>
    <scope>NUCLEOTIDE SEQUENCE [LARGE SCALE GENOMIC DNA]</scope>
</reference>
<dbReference type="InterPro" id="IPR029063">
    <property type="entry name" value="SAM-dependent_MTases_sf"/>
</dbReference>
<dbReference type="AlphaFoldDB" id="A0A0G1XVT5"/>
<dbReference type="Proteomes" id="UP000034740">
    <property type="component" value="Unassembled WGS sequence"/>
</dbReference>
<dbReference type="CDD" id="cd02440">
    <property type="entry name" value="AdoMet_MTases"/>
    <property type="match status" value="1"/>
</dbReference>
<dbReference type="EMBL" id="LCRO01000011">
    <property type="protein sequence ID" value="KKW35313.1"/>
    <property type="molecule type" value="Genomic_DNA"/>
</dbReference>
<dbReference type="SUPFAM" id="SSF53335">
    <property type="entry name" value="S-adenosyl-L-methionine-dependent methyltransferases"/>
    <property type="match status" value="1"/>
</dbReference>
<keyword evidence="1" id="KW-0808">Transferase</keyword>
<dbReference type="Pfam" id="PF13489">
    <property type="entry name" value="Methyltransf_23"/>
    <property type="match status" value="1"/>
</dbReference>
<accession>A0A0G1XVT5</accession>
<dbReference type="PANTHER" id="PTHR43861">
    <property type="entry name" value="TRANS-ACONITATE 2-METHYLTRANSFERASE-RELATED"/>
    <property type="match status" value="1"/>
</dbReference>
<dbReference type="GO" id="GO:0032259">
    <property type="term" value="P:methylation"/>
    <property type="evidence" value="ECO:0007669"/>
    <property type="project" value="UniProtKB-KW"/>
</dbReference>
<gene>
    <name evidence="1" type="ORF">UY83_C0011G0004</name>
</gene>
<name>A0A0G1XVT5_9BACT</name>
<dbReference type="Gene3D" id="3.40.50.150">
    <property type="entry name" value="Vaccinia Virus protein VP39"/>
    <property type="match status" value="1"/>
</dbReference>
<sequence length="216" mass="25135">MDYKAVYTENYFNGKDSFFYRLGYGRFSRPYFDNLFSPLKSYLRTIKKGKILDIGCAYGFMLQRFPDSFEKFGMDVSDHAIREASKRLPHAILKVGEAEREFPFKNDFFDVVICNDVLEHLENPVKALEHIYKVLKKGGILYINTPNANWIRNMLFRYADIREHHISLFGHRALLDALANAGFAVQDHWTCVNIAPFFSLTFRSNLGTESAFICRK</sequence>
<organism evidence="1 2">
    <name type="scientific">Candidatus Adlerbacteria bacterium GW2011_GWA1_54_10</name>
    <dbReference type="NCBI Taxonomy" id="1618605"/>
    <lineage>
        <taxon>Bacteria</taxon>
        <taxon>Candidatus Adleribacteriota</taxon>
    </lineage>
</organism>
<dbReference type="PANTHER" id="PTHR43861:SF6">
    <property type="entry name" value="METHYLTRANSFERASE TYPE 11"/>
    <property type="match status" value="1"/>
</dbReference>
<proteinExistence type="predicted"/>
<evidence type="ECO:0000313" key="1">
    <source>
        <dbReference type="EMBL" id="KKW35313.1"/>
    </source>
</evidence>
<dbReference type="GO" id="GO:0008168">
    <property type="term" value="F:methyltransferase activity"/>
    <property type="evidence" value="ECO:0007669"/>
    <property type="project" value="UniProtKB-KW"/>
</dbReference>
<protein>
    <submittedName>
        <fullName evidence="1">Methyltransferase type 11</fullName>
    </submittedName>
</protein>